<keyword evidence="8 11" id="KW-1133">Transmembrane helix</keyword>
<evidence type="ECO:0000256" key="7">
    <source>
        <dbReference type="ARBA" id="ARBA00022927"/>
    </source>
</evidence>
<dbReference type="PROSITE" id="PS52015">
    <property type="entry name" value="TONB_CTD"/>
    <property type="match status" value="1"/>
</dbReference>
<keyword evidence="6 11" id="KW-0812">Transmembrane</keyword>
<evidence type="ECO:0000256" key="2">
    <source>
        <dbReference type="ARBA" id="ARBA00006555"/>
    </source>
</evidence>
<evidence type="ECO:0000256" key="11">
    <source>
        <dbReference type="SAM" id="Phobius"/>
    </source>
</evidence>
<dbReference type="GO" id="GO:0098797">
    <property type="term" value="C:plasma membrane protein complex"/>
    <property type="evidence" value="ECO:0007669"/>
    <property type="project" value="TreeGrafter"/>
</dbReference>
<evidence type="ECO:0000256" key="4">
    <source>
        <dbReference type="ARBA" id="ARBA00022475"/>
    </source>
</evidence>
<keyword evidence="4" id="KW-1003">Cell membrane</keyword>
<keyword evidence="9 11" id="KW-0472">Membrane</keyword>
<evidence type="ECO:0000256" key="9">
    <source>
        <dbReference type="ARBA" id="ARBA00023136"/>
    </source>
</evidence>
<protein>
    <recommendedName>
        <fullName evidence="12">TonB C-terminal domain-containing protein</fullName>
    </recommendedName>
</protein>
<feature type="domain" description="TonB C-terminal" evidence="12">
    <location>
        <begin position="179"/>
        <end position="272"/>
    </location>
</feature>
<sequence length="272" mass="30525">MSRFTPAKKSFFIAFVLYAFLLLIGYALYSHTPAKKELPDLTEVPITLSMFQTAAPKVVKIEQPEPIKAVEPPPPSPIEKRPPPVKTPIKPPINKPIEPITTPPVNIEPKITPTRTPIKNSSPPPKASAEPVIEEQPKILPPPTPVTQSTVKPTTEPLKEPYVPSVSADQTAEAEEHYLSELNAIVAQHANNSYPKRAKRRNWQGEVFIQFTLQPNGRITQLSIVESSGRQLLDNAALQIFQVKMNQQFKPFPKEITRTKWRIKVPVSYNLR</sequence>
<dbReference type="GO" id="GO:0015031">
    <property type="term" value="P:protein transport"/>
    <property type="evidence" value="ECO:0007669"/>
    <property type="project" value="UniProtKB-KW"/>
</dbReference>
<evidence type="ECO:0000313" key="13">
    <source>
        <dbReference type="EMBL" id="VAW48415.1"/>
    </source>
</evidence>
<keyword evidence="7" id="KW-0653">Protein transport</keyword>
<dbReference type="InterPro" id="IPR003538">
    <property type="entry name" value="TonB"/>
</dbReference>
<name>A0A3B0VXT6_9ZZZZ</name>
<dbReference type="PANTHER" id="PTHR33446">
    <property type="entry name" value="PROTEIN TONB-RELATED"/>
    <property type="match status" value="1"/>
</dbReference>
<evidence type="ECO:0000256" key="3">
    <source>
        <dbReference type="ARBA" id="ARBA00022448"/>
    </source>
</evidence>
<gene>
    <name evidence="13" type="ORF">MNBD_GAMMA03-968</name>
</gene>
<keyword evidence="3" id="KW-0813">Transport</keyword>
<dbReference type="SUPFAM" id="SSF74653">
    <property type="entry name" value="TolA/TonB C-terminal domain"/>
    <property type="match status" value="1"/>
</dbReference>
<dbReference type="PRINTS" id="PR01374">
    <property type="entry name" value="TONBPROTEIN"/>
</dbReference>
<dbReference type="PANTHER" id="PTHR33446:SF2">
    <property type="entry name" value="PROTEIN TONB"/>
    <property type="match status" value="1"/>
</dbReference>
<feature type="region of interest" description="Disordered" evidence="10">
    <location>
        <begin position="65"/>
        <end position="165"/>
    </location>
</feature>
<dbReference type="InterPro" id="IPR037682">
    <property type="entry name" value="TonB_C"/>
</dbReference>
<evidence type="ECO:0000256" key="6">
    <source>
        <dbReference type="ARBA" id="ARBA00022692"/>
    </source>
</evidence>
<dbReference type="GO" id="GO:0031992">
    <property type="term" value="F:energy transducer activity"/>
    <property type="evidence" value="ECO:0007669"/>
    <property type="project" value="InterPro"/>
</dbReference>
<dbReference type="Gene3D" id="3.30.1150.10">
    <property type="match status" value="1"/>
</dbReference>
<evidence type="ECO:0000256" key="1">
    <source>
        <dbReference type="ARBA" id="ARBA00004383"/>
    </source>
</evidence>
<dbReference type="GO" id="GO:0030288">
    <property type="term" value="C:outer membrane-bounded periplasmic space"/>
    <property type="evidence" value="ECO:0007669"/>
    <property type="project" value="InterPro"/>
</dbReference>
<dbReference type="EMBL" id="UOFC01000206">
    <property type="protein sequence ID" value="VAW48415.1"/>
    <property type="molecule type" value="Genomic_DNA"/>
</dbReference>
<dbReference type="GO" id="GO:0015891">
    <property type="term" value="P:siderophore transport"/>
    <property type="evidence" value="ECO:0007669"/>
    <property type="project" value="InterPro"/>
</dbReference>
<dbReference type="InterPro" id="IPR006260">
    <property type="entry name" value="TonB/TolA_C"/>
</dbReference>
<dbReference type="Pfam" id="PF03544">
    <property type="entry name" value="TonB_C"/>
    <property type="match status" value="1"/>
</dbReference>
<organism evidence="13">
    <name type="scientific">hydrothermal vent metagenome</name>
    <dbReference type="NCBI Taxonomy" id="652676"/>
    <lineage>
        <taxon>unclassified sequences</taxon>
        <taxon>metagenomes</taxon>
        <taxon>ecological metagenomes</taxon>
    </lineage>
</organism>
<comment type="similarity">
    <text evidence="2">Belongs to the TonB family.</text>
</comment>
<dbReference type="AlphaFoldDB" id="A0A3B0VXT6"/>
<reference evidence="13" key="1">
    <citation type="submission" date="2018-06" db="EMBL/GenBank/DDBJ databases">
        <authorList>
            <person name="Zhirakovskaya E."/>
        </authorList>
    </citation>
    <scope>NUCLEOTIDE SEQUENCE</scope>
</reference>
<feature type="compositionally biased region" description="Low complexity" evidence="10">
    <location>
        <begin position="95"/>
        <end position="104"/>
    </location>
</feature>
<accession>A0A3B0VXT6</accession>
<keyword evidence="5" id="KW-0997">Cell inner membrane</keyword>
<feature type="compositionally biased region" description="Pro residues" evidence="10">
    <location>
        <begin position="84"/>
        <end position="94"/>
    </location>
</feature>
<evidence type="ECO:0000256" key="5">
    <source>
        <dbReference type="ARBA" id="ARBA00022519"/>
    </source>
</evidence>
<evidence type="ECO:0000256" key="10">
    <source>
        <dbReference type="SAM" id="MobiDB-lite"/>
    </source>
</evidence>
<comment type="subcellular location">
    <subcellularLocation>
        <location evidence="1">Cell inner membrane</location>
        <topology evidence="1">Single-pass membrane protein</topology>
        <orientation evidence="1">Periplasmic side</orientation>
    </subcellularLocation>
</comment>
<evidence type="ECO:0000256" key="8">
    <source>
        <dbReference type="ARBA" id="ARBA00022989"/>
    </source>
</evidence>
<proteinExistence type="inferred from homology"/>
<feature type="transmembrane region" description="Helical" evidence="11">
    <location>
        <begin position="12"/>
        <end position="29"/>
    </location>
</feature>
<dbReference type="InterPro" id="IPR051045">
    <property type="entry name" value="TonB-dependent_transducer"/>
</dbReference>
<evidence type="ECO:0000259" key="12">
    <source>
        <dbReference type="PROSITE" id="PS52015"/>
    </source>
</evidence>
<dbReference type="GO" id="GO:0055085">
    <property type="term" value="P:transmembrane transport"/>
    <property type="evidence" value="ECO:0007669"/>
    <property type="project" value="InterPro"/>
</dbReference>
<dbReference type="NCBIfam" id="TIGR01352">
    <property type="entry name" value="tonB_Cterm"/>
    <property type="match status" value="1"/>
</dbReference>